<name>A0A8S5MXP8_9CAUD</name>
<accession>A0A8S5MXP8</accession>
<dbReference type="EMBL" id="BK015013">
    <property type="protein sequence ID" value="DAD87097.1"/>
    <property type="molecule type" value="Genomic_DNA"/>
</dbReference>
<evidence type="ECO:0000313" key="1">
    <source>
        <dbReference type="EMBL" id="DAD87097.1"/>
    </source>
</evidence>
<protein>
    <submittedName>
        <fullName evidence="1">Cytochrome c family protein</fullName>
    </submittedName>
</protein>
<reference evidence="1" key="1">
    <citation type="journal article" date="2021" name="Proc. Natl. Acad. Sci. U.S.A.">
        <title>A Catalog of Tens of Thousands of Viruses from Human Metagenomes Reveals Hidden Associations with Chronic Diseases.</title>
        <authorList>
            <person name="Tisza M.J."/>
            <person name="Buck C.B."/>
        </authorList>
    </citation>
    <scope>NUCLEOTIDE SEQUENCE</scope>
    <source>
        <strain evidence="1">CtWaE18</strain>
    </source>
</reference>
<proteinExistence type="predicted"/>
<sequence>MKHAAVLLLVSIVLCSGCGRQASVPPILTLPDCPAPSVPILPELDAAEPLDSPENIARLLARDDALRAYIGGLDAALRCYQARGNHGK</sequence>
<organism evidence="1">
    <name type="scientific">Myoviridae sp. ctWaE18</name>
    <dbReference type="NCBI Taxonomy" id="2826662"/>
    <lineage>
        <taxon>Viruses</taxon>
        <taxon>Duplodnaviria</taxon>
        <taxon>Heunggongvirae</taxon>
        <taxon>Uroviricota</taxon>
        <taxon>Caudoviricetes</taxon>
    </lineage>
</organism>